<proteinExistence type="predicted"/>
<dbReference type="RefSeq" id="WP_053593673.1">
    <property type="nucleotide sequence ID" value="NZ_CP067341.1"/>
</dbReference>
<dbReference type="InterPro" id="IPR009057">
    <property type="entry name" value="Homeodomain-like_sf"/>
</dbReference>
<evidence type="ECO:0000313" key="4">
    <source>
        <dbReference type="EMBL" id="QQP14233.1"/>
    </source>
</evidence>
<evidence type="ECO:0000313" key="5">
    <source>
        <dbReference type="Proteomes" id="UP000596049"/>
    </source>
</evidence>
<organism evidence="4 5">
    <name type="scientific">Lysinibacillus agricola</name>
    <dbReference type="NCBI Taxonomy" id="2590012"/>
    <lineage>
        <taxon>Bacteria</taxon>
        <taxon>Bacillati</taxon>
        <taxon>Bacillota</taxon>
        <taxon>Bacilli</taxon>
        <taxon>Bacillales</taxon>
        <taxon>Bacillaceae</taxon>
        <taxon>Lysinibacillus</taxon>
    </lineage>
</organism>
<dbReference type="InterPro" id="IPR050109">
    <property type="entry name" value="HTH-type_TetR-like_transc_reg"/>
</dbReference>
<name>A0ABX7AW83_9BACI</name>
<dbReference type="PANTHER" id="PTHR30328:SF54">
    <property type="entry name" value="HTH-TYPE TRANSCRIPTIONAL REPRESSOR SCO4008"/>
    <property type="match status" value="1"/>
</dbReference>
<keyword evidence="1 2" id="KW-0238">DNA-binding</keyword>
<dbReference type="InterPro" id="IPR023772">
    <property type="entry name" value="DNA-bd_HTH_TetR-type_CS"/>
</dbReference>
<evidence type="ECO:0000256" key="2">
    <source>
        <dbReference type="PROSITE-ProRule" id="PRU00335"/>
    </source>
</evidence>
<dbReference type="EMBL" id="CP067341">
    <property type="protein sequence ID" value="QQP14233.1"/>
    <property type="molecule type" value="Genomic_DNA"/>
</dbReference>
<reference evidence="4 5" key="1">
    <citation type="submission" date="2020-01" db="EMBL/GenBank/DDBJ databases">
        <authorList>
            <person name="Liu G."/>
            <person name="Liu B."/>
        </authorList>
    </citation>
    <scope>NUCLEOTIDE SEQUENCE [LARGE SCALE GENOMIC DNA]</scope>
    <source>
        <strain evidence="4 5">FJAT-51161</strain>
    </source>
</reference>
<dbReference type="SUPFAM" id="SSF46689">
    <property type="entry name" value="Homeodomain-like"/>
    <property type="match status" value="1"/>
</dbReference>
<accession>A0ABX7AW83</accession>
<evidence type="ECO:0000259" key="3">
    <source>
        <dbReference type="PROSITE" id="PS50977"/>
    </source>
</evidence>
<gene>
    <name evidence="4" type="ORF">FJQ98_09545</name>
</gene>
<protein>
    <submittedName>
        <fullName evidence="4">TetR/AcrR family transcriptional regulator</fullName>
    </submittedName>
</protein>
<feature type="DNA-binding region" description="H-T-H motif" evidence="2">
    <location>
        <begin position="28"/>
        <end position="47"/>
    </location>
</feature>
<dbReference type="Pfam" id="PF00440">
    <property type="entry name" value="TetR_N"/>
    <property type="match status" value="1"/>
</dbReference>
<dbReference type="Proteomes" id="UP000596049">
    <property type="component" value="Chromosome"/>
</dbReference>
<dbReference type="PRINTS" id="PR00455">
    <property type="entry name" value="HTHTETR"/>
</dbReference>
<dbReference type="PROSITE" id="PS50977">
    <property type="entry name" value="HTH_TETR_2"/>
    <property type="match status" value="1"/>
</dbReference>
<sequence>MGNSEQTFKKILEVAYVMFSENGFDKTSLSMIAKEVGISKPAIYYYFQSKDQLIEYLFEEIYKEIKLEITFNYTDISKDNLIQKLLEIGYMSIEQQEKDIHFNKIFNQYMLLASRDEKYMKRLLELQACFLDGFYDLLKYAVQIEAICDSNIKAKAHMLAMVYDNIGNFMLTGIELDYKEIWQEAVDSVFREQKGKI</sequence>
<evidence type="ECO:0000256" key="1">
    <source>
        <dbReference type="ARBA" id="ARBA00023125"/>
    </source>
</evidence>
<dbReference type="Gene3D" id="1.10.357.10">
    <property type="entry name" value="Tetracycline Repressor, domain 2"/>
    <property type="match status" value="1"/>
</dbReference>
<dbReference type="InterPro" id="IPR001647">
    <property type="entry name" value="HTH_TetR"/>
</dbReference>
<feature type="domain" description="HTH tetR-type" evidence="3">
    <location>
        <begin position="5"/>
        <end position="65"/>
    </location>
</feature>
<dbReference type="PANTHER" id="PTHR30328">
    <property type="entry name" value="TRANSCRIPTIONAL REPRESSOR"/>
    <property type="match status" value="1"/>
</dbReference>
<dbReference type="PROSITE" id="PS01081">
    <property type="entry name" value="HTH_TETR_1"/>
    <property type="match status" value="1"/>
</dbReference>
<keyword evidence="5" id="KW-1185">Reference proteome</keyword>